<dbReference type="AlphaFoldDB" id="A0A9P4MMR0"/>
<gene>
    <name evidence="2" type="ORF">GQ43DRAFT_436069</name>
</gene>
<name>A0A9P4MMR0_9PLEO</name>
<organism evidence="2 3">
    <name type="scientific">Delitschia confertaspora ATCC 74209</name>
    <dbReference type="NCBI Taxonomy" id="1513339"/>
    <lineage>
        <taxon>Eukaryota</taxon>
        <taxon>Fungi</taxon>
        <taxon>Dikarya</taxon>
        <taxon>Ascomycota</taxon>
        <taxon>Pezizomycotina</taxon>
        <taxon>Dothideomycetes</taxon>
        <taxon>Pleosporomycetidae</taxon>
        <taxon>Pleosporales</taxon>
        <taxon>Delitschiaceae</taxon>
        <taxon>Delitschia</taxon>
    </lineage>
</organism>
<evidence type="ECO:0000313" key="3">
    <source>
        <dbReference type="Proteomes" id="UP000799536"/>
    </source>
</evidence>
<proteinExistence type="predicted"/>
<keyword evidence="3" id="KW-1185">Reference proteome</keyword>
<protein>
    <submittedName>
        <fullName evidence="2">Uncharacterized protein</fullName>
    </submittedName>
</protein>
<dbReference type="OrthoDB" id="4365667at2759"/>
<evidence type="ECO:0000313" key="2">
    <source>
        <dbReference type="EMBL" id="KAF2196371.1"/>
    </source>
</evidence>
<sequence>MEGHWSNSLGGRALMKTCCIVLEGIALRTKALLDTRAGGEAFVHHRLWNFVVNNLQAKPYEISEEIDVAGNSNQKTDTIKYYFKAFVVTDGRPVPGTFFFYDTGRHDLLLGRKCHRELAWRDALVGKGVYTINLENSIVGLLTDASPKIIAQLSTPSNYSDLPSSDKQLTSLNLAPDTIPKASRTPWTGDYRAATRKMADQLDPKAPLPEPLSKQRQPRWERVGVSITPKDKKVIIGSITIHELTDLLKTRGRKCRKRAVFHQNDPVDEEEALRN</sequence>
<reference evidence="2" key="1">
    <citation type="journal article" date="2020" name="Stud. Mycol.">
        <title>101 Dothideomycetes genomes: a test case for predicting lifestyles and emergence of pathogens.</title>
        <authorList>
            <person name="Haridas S."/>
            <person name="Albert R."/>
            <person name="Binder M."/>
            <person name="Bloem J."/>
            <person name="Labutti K."/>
            <person name="Salamov A."/>
            <person name="Andreopoulos B."/>
            <person name="Baker S."/>
            <person name="Barry K."/>
            <person name="Bills G."/>
            <person name="Bluhm B."/>
            <person name="Cannon C."/>
            <person name="Castanera R."/>
            <person name="Culley D."/>
            <person name="Daum C."/>
            <person name="Ezra D."/>
            <person name="Gonzalez J."/>
            <person name="Henrissat B."/>
            <person name="Kuo A."/>
            <person name="Liang C."/>
            <person name="Lipzen A."/>
            <person name="Lutzoni F."/>
            <person name="Magnuson J."/>
            <person name="Mondo S."/>
            <person name="Nolan M."/>
            <person name="Ohm R."/>
            <person name="Pangilinan J."/>
            <person name="Park H.-J."/>
            <person name="Ramirez L."/>
            <person name="Alfaro M."/>
            <person name="Sun H."/>
            <person name="Tritt A."/>
            <person name="Yoshinaga Y."/>
            <person name="Zwiers L.-H."/>
            <person name="Turgeon B."/>
            <person name="Goodwin S."/>
            <person name="Spatafora J."/>
            <person name="Crous P."/>
            <person name="Grigoriev I."/>
        </authorList>
    </citation>
    <scope>NUCLEOTIDE SEQUENCE</scope>
    <source>
        <strain evidence="2">ATCC 74209</strain>
    </source>
</reference>
<dbReference type="EMBL" id="ML994406">
    <property type="protein sequence ID" value="KAF2196371.1"/>
    <property type="molecule type" value="Genomic_DNA"/>
</dbReference>
<dbReference type="Proteomes" id="UP000799536">
    <property type="component" value="Unassembled WGS sequence"/>
</dbReference>
<comment type="caution">
    <text evidence="2">The sequence shown here is derived from an EMBL/GenBank/DDBJ whole genome shotgun (WGS) entry which is preliminary data.</text>
</comment>
<accession>A0A9P4MMR0</accession>
<evidence type="ECO:0000256" key="1">
    <source>
        <dbReference type="SAM" id="MobiDB-lite"/>
    </source>
</evidence>
<feature type="region of interest" description="Disordered" evidence="1">
    <location>
        <begin position="200"/>
        <end position="219"/>
    </location>
</feature>